<proteinExistence type="predicted"/>
<dbReference type="EMBL" id="WOWA01000003">
    <property type="protein sequence ID" value="NLV12642.1"/>
    <property type="molecule type" value="Genomic_DNA"/>
</dbReference>
<dbReference type="RefSeq" id="WP_170096232.1">
    <property type="nucleotide sequence ID" value="NZ_WOWA01000003.1"/>
</dbReference>
<comment type="caution">
    <text evidence="1">The sequence shown here is derived from an EMBL/GenBank/DDBJ whole genome shotgun (WGS) entry which is preliminary data.</text>
</comment>
<dbReference type="AlphaFoldDB" id="A0A847U2Z4"/>
<sequence length="286" mass="33324">MGTTVYYHLPDHNRCSLTFLNPDLERVEAEAATATDETRIREYDLDETIYALYTASPELGVAADLDYDFDADIERMDRYNQTITIRLLGLFRTILDQTYEEESTRLRAYKQVEVDEIPDALSYVDWSGTVPEVGGSLLSSLILKHTLPNANHRTSLALLELYLQAHEYGFDLPEMATEEFRWQTWVNNYIRDSKRLLTVRRNNKKFHYLWKLGCDTVARKDGIRIHLDSYGLDMPKHEAYNYYADEHEQLCVELTRTILDKENHRDLLSEPGLGKAQFATRLEEMP</sequence>
<reference evidence="1" key="1">
    <citation type="submission" date="2019-12" db="EMBL/GenBank/DDBJ databases">
        <title>Whole genome sequencing of Haloarcula argentinensis strain pws5.</title>
        <authorList>
            <person name="Verma D.K."/>
            <person name="Gopal K."/>
            <person name="Prasad E.S."/>
        </authorList>
    </citation>
    <scope>NUCLEOTIDE SEQUENCE</scope>
    <source>
        <strain evidence="1">Pws5</strain>
    </source>
</reference>
<gene>
    <name evidence="1" type="ORF">GOC77_05035</name>
</gene>
<accession>A0A847U2Z4</accession>
<name>A0A847U2Z4_HALAR</name>
<evidence type="ECO:0000313" key="2">
    <source>
        <dbReference type="Proteomes" id="UP000641625"/>
    </source>
</evidence>
<dbReference type="InterPro" id="IPR058485">
    <property type="entry name" value="DUF8172"/>
</dbReference>
<protein>
    <submittedName>
        <fullName evidence="1">Uncharacterized protein</fullName>
    </submittedName>
</protein>
<evidence type="ECO:0000313" key="1">
    <source>
        <dbReference type="EMBL" id="NLV12642.1"/>
    </source>
</evidence>
<dbReference type="Proteomes" id="UP000641625">
    <property type="component" value="Unassembled WGS sequence"/>
</dbReference>
<organism evidence="1 2">
    <name type="scientific">Haloarcula argentinensis</name>
    <dbReference type="NCBI Taxonomy" id="43776"/>
    <lineage>
        <taxon>Archaea</taxon>
        <taxon>Methanobacteriati</taxon>
        <taxon>Methanobacteriota</taxon>
        <taxon>Stenosarchaea group</taxon>
        <taxon>Halobacteria</taxon>
        <taxon>Halobacteriales</taxon>
        <taxon>Haloarculaceae</taxon>
        <taxon>Haloarcula</taxon>
    </lineage>
</organism>
<dbReference type="Pfam" id="PF26511">
    <property type="entry name" value="DUF8172"/>
    <property type="match status" value="1"/>
</dbReference>